<dbReference type="EMBL" id="AP023086">
    <property type="protein sequence ID" value="BCD99422.1"/>
    <property type="molecule type" value="Genomic_DNA"/>
</dbReference>
<dbReference type="GO" id="GO:0004851">
    <property type="term" value="F:uroporphyrin-III C-methyltransferase activity"/>
    <property type="evidence" value="ECO:0007669"/>
    <property type="project" value="UniProtKB-EC"/>
</dbReference>
<feature type="transmembrane region" description="Helical" evidence="3">
    <location>
        <begin position="108"/>
        <end position="130"/>
    </location>
</feature>
<evidence type="ECO:0000313" key="4">
    <source>
        <dbReference type="EMBL" id="BCD99422.1"/>
    </source>
</evidence>
<dbReference type="PANTHER" id="PTHR38043">
    <property type="entry name" value="PROTEIN HEMX"/>
    <property type="match status" value="1"/>
</dbReference>
<keyword evidence="3" id="KW-1133">Transmembrane helix</keyword>
<dbReference type="Pfam" id="PF04375">
    <property type="entry name" value="HemX"/>
    <property type="match status" value="1"/>
</dbReference>
<dbReference type="InterPro" id="IPR007470">
    <property type="entry name" value="HemX"/>
</dbReference>
<evidence type="ECO:0000256" key="1">
    <source>
        <dbReference type="SAM" id="Coils"/>
    </source>
</evidence>
<feature type="coiled-coil region" evidence="1">
    <location>
        <begin position="184"/>
        <end position="218"/>
    </location>
</feature>
<dbReference type="RefSeq" id="WP_236984689.1">
    <property type="nucleotide sequence ID" value="NZ_AP023086.1"/>
</dbReference>
<gene>
    <name evidence="4" type="ORF">MARGE09_P3624</name>
</gene>
<keyword evidence="3" id="KW-0472">Membrane</keyword>
<evidence type="ECO:0000313" key="5">
    <source>
        <dbReference type="Proteomes" id="UP001320119"/>
    </source>
</evidence>
<dbReference type="GO" id="GO:0032259">
    <property type="term" value="P:methylation"/>
    <property type="evidence" value="ECO:0007669"/>
    <property type="project" value="UniProtKB-KW"/>
</dbReference>
<evidence type="ECO:0000256" key="3">
    <source>
        <dbReference type="SAM" id="Phobius"/>
    </source>
</evidence>
<keyword evidence="3" id="KW-0812">Transmembrane</keyword>
<evidence type="ECO:0000256" key="2">
    <source>
        <dbReference type="SAM" id="MobiDB-lite"/>
    </source>
</evidence>
<accession>A0AAN2BLU9</accession>
<keyword evidence="4" id="KW-0489">Methyltransferase</keyword>
<keyword evidence="5" id="KW-1185">Reference proteome</keyword>
<dbReference type="AlphaFoldDB" id="A0AAN2BLU9"/>
<dbReference type="PANTHER" id="PTHR38043:SF1">
    <property type="entry name" value="PROTEIN HEMX"/>
    <property type="match status" value="1"/>
</dbReference>
<dbReference type="EC" id="2.1.1.107" evidence="4"/>
<keyword evidence="1" id="KW-0175">Coiled coil</keyword>
<dbReference type="KEGG" id="marq:MARGE09_P3624"/>
<keyword evidence="4" id="KW-0808">Transferase</keyword>
<feature type="region of interest" description="Disordered" evidence="2">
    <location>
        <begin position="1"/>
        <end position="73"/>
    </location>
</feature>
<name>A0AAN2BLU9_9GAMM</name>
<protein>
    <submittedName>
        <fullName evidence="4">Uroporphyrin-III C-methyltransferase</fullName>
        <ecNumber evidence="4">2.1.1.107</ecNumber>
    </submittedName>
</protein>
<proteinExistence type="predicted"/>
<organism evidence="4 5">
    <name type="scientific">Marinagarivorans cellulosilyticus</name>
    <dbReference type="NCBI Taxonomy" id="2721545"/>
    <lineage>
        <taxon>Bacteria</taxon>
        <taxon>Pseudomonadati</taxon>
        <taxon>Pseudomonadota</taxon>
        <taxon>Gammaproteobacteria</taxon>
        <taxon>Cellvibrionales</taxon>
        <taxon>Cellvibrionaceae</taxon>
        <taxon>Marinagarivorans</taxon>
    </lineage>
</organism>
<reference evidence="4 5" key="1">
    <citation type="journal article" date="2022" name="IScience">
        <title>An ultrasensitive nanofiber-based assay for enzymatic hydrolysis and deep-sea microbial degradation of cellulose.</title>
        <authorList>
            <person name="Tsudome M."/>
            <person name="Tachioka M."/>
            <person name="Miyazaki M."/>
            <person name="Uchimura K."/>
            <person name="Tsuda M."/>
            <person name="Takaki Y."/>
            <person name="Deguchi S."/>
        </authorList>
    </citation>
    <scope>NUCLEOTIDE SEQUENCE [LARGE SCALE GENOMIC DNA]</scope>
    <source>
        <strain evidence="4 5">GE09</strain>
    </source>
</reference>
<dbReference type="Proteomes" id="UP001320119">
    <property type="component" value="Chromosome"/>
</dbReference>
<sequence length="472" mass="52330">MNDKPNNKPSDATDENTEANTQPSASENNTPALDSNEDETPTDNKTDSPTNDEQADALSEQDDNKAETVIVTEPAPVNETIEVVEVEAPPTPTETPQATEKKATKKGFWLLGSLIIVGWGATAAAGYWGYQQALQYQSQNIDIQSALTTLKNELDNQLTRGEKAQAGQLQTFKQSVDGEFKAINREATTQRQKLQLQLKEHEARLNGQQERLTSLSTTSREDWLLAEAEYLLKLANQRVLMERTPANAVALLARADAIMERVSAGLGDRELFAIRKLLASEITALRLIEPVDTQGIYLKLGSLASAIDQLPTLPAKEERFSNSKATEPMRETTWAAFKREMDNVFSFLRNSFSMRSADELANPIVSQQRLQLMQLNTRLLLEQAQISLLKEDTVSYQESLKAASELVTQYYFESPKRAAFAEELISLAQKDIAPTLPDISHSLKLLHSYIATQHRLNAPNAGQNSDLTKGAQ</sequence>
<feature type="compositionally biased region" description="Polar residues" evidence="2">
    <location>
        <begin position="18"/>
        <end position="33"/>
    </location>
</feature>